<evidence type="ECO:0000313" key="3">
    <source>
        <dbReference type="Proteomes" id="UP000275078"/>
    </source>
</evidence>
<feature type="compositionally biased region" description="Pro residues" evidence="1">
    <location>
        <begin position="31"/>
        <end position="45"/>
    </location>
</feature>
<evidence type="ECO:0000256" key="1">
    <source>
        <dbReference type="SAM" id="MobiDB-lite"/>
    </source>
</evidence>
<dbReference type="AlphaFoldDB" id="A0A3N4HJZ1"/>
<feature type="compositionally biased region" description="Acidic residues" evidence="1">
    <location>
        <begin position="428"/>
        <end position="454"/>
    </location>
</feature>
<proteinExistence type="predicted"/>
<organism evidence="2 3">
    <name type="scientific">Ascobolus immersus RN42</name>
    <dbReference type="NCBI Taxonomy" id="1160509"/>
    <lineage>
        <taxon>Eukaryota</taxon>
        <taxon>Fungi</taxon>
        <taxon>Dikarya</taxon>
        <taxon>Ascomycota</taxon>
        <taxon>Pezizomycotina</taxon>
        <taxon>Pezizomycetes</taxon>
        <taxon>Pezizales</taxon>
        <taxon>Ascobolaceae</taxon>
        <taxon>Ascobolus</taxon>
    </lineage>
</organism>
<keyword evidence="3" id="KW-1185">Reference proteome</keyword>
<gene>
    <name evidence="2" type="ORF">BJ508DRAFT_313101</name>
</gene>
<sequence length="475" mass="51921">MCCVFLLLCSSAHKQRNQRQTSKHPHEHPSPNSPPNHPAQYPPPAMHDIRLGFLPPYISLPDNITISLVGKVAIERKYGLSLGPFDVIDGSSTLVKLHAGGLGGIRAKTIIGDYYIAPADIDVEDPDDDGEAMEELEGLVEEGLELWGVATWTEHREHGLIARVEEIVVFDAVIENGRLVPAGGDLRPPIRPNMGFLQLPTRQPRAPPRALQPRNLNNLSSLQTINPIRKQPIRDYYPRQPQFGTGVVSFIFHPANPFAAPPPYNVFDKPPTAGEHVLFAIHFDPTSPYFLVYMVGDSLDSEVYLGIRGWVTGTIDAEIVLAATVSGANLGGTVIESHPGRMDDGRYVWSGLATFADMNGSADTHDNGAETANGGAGGEDAVSHSSGQGAEGFDTSSEGSNAEEEEEEEEREEDDDVEVMGIGRAEYWADDNSEDEPSGDDDDDVPMEDQEDVEEQRRRFRAAMDGLDDLFSEED</sequence>
<dbReference type="Proteomes" id="UP000275078">
    <property type="component" value="Unassembled WGS sequence"/>
</dbReference>
<feature type="region of interest" description="Disordered" evidence="1">
    <location>
        <begin position="361"/>
        <end position="456"/>
    </location>
</feature>
<protein>
    <submittedName>
        <fullName evidence="2">Uncharacterized protein</fullName>
    </submittedName>
</protein>
<feature type="compositionally biased region" description="Polar residues" evidence="1">
    <location>
        <begin position="383"/>
        <end position="400"/>
    </location>
</feature>
<dbReference type="EMBL" id="ML119797">
    <property type="protein sequence ID" value="RPA74202.1"/>
    <property type="molecule type" value="Genomic_DNA"/>
</dbReference>
<name>A0A3N4HJZ1_ASCIM</name>
<accession>A0A3N4HJZ1</accession>
<feature type="region of interest" description="Disordered" evidence="1">
    <location>
        <begin position="16"/>
        <end position="45"/>
    </location>
</feature>
<feature type="compositionally biased region" description="Acidic residues" evidence="1">
    <location>
        <begin position="401"/>
        <end position="418"/>
    </location>
</feature>
<feature type="compositionally biased region" description="Basic residues" evidence="1">
    <location>
        <begin position="16"/>
        <end position="26"/>
    </location>
</feature>
<evidence type="ECO:0000313" key="2">
    <source>
        <dbReference type="EMBL" id="RPA74202.1"/>
    </source>
</evidence>
<reference evidence="2 3" key="1">
    <citation type="journal article" date="2018" name="Nat. Ecol. Evol.">
        <title>Pezizomycetes genomes reveal the molecular basis of ectomycorrhizal truffle lifestyle.</title>
        <authorList>
            <person name="Murat C."/>
            <person name="Payen T."/>
            <person name="Noel B."/>
            <person name="Kuo A."/>
            <person name="Morin E."/>
            <person name="Chen J."/>
            <person name="Kohler A."/>
            <person name="Krizsan K."/>
            <person name="Balestrini R."/>
            <person name="Da Silva C."/>
            <person name="Montanini B."/>
            <person name="Hainaut M."/>
            <person name="Levati E."/>
            <person name="Barry K.W."/>
            <person name="Belfiori B."/>
            <person name="Cichocki N."/>
            <person name="Clum A."/>
            <person name="Dockter R.B."/>
            <person name="Fauchery L."/>
            <person name="Guy J."/>
            <person name="Iotti M."/>
            <person name="Le Tacon F."/>
            <person name="Lindquist E.A."/>
            <person name="Lipzen A."/>
            <person name="Malagnac F."/>
            <person name="Mello A."/>
            <person name="Molinier V."/>
            <person name="Miyauchi S."/>
            <person name="Poulain J."/>
            <person name="Riccioni C."/>
            <person name="Rubini A."/>
            <person name="Sitrit Y."/>
            <person name="Splivallo R."/>
            <person name="Traeger S."/>
            <person name="Wang M."/>
            <person name="Zifcakova L."/>
            <person name="Wipf D."/>
            <person name="Zambonelli A."/>
            <person name="Paolocci F."/>
            <person name="Nowrousian M."/>
            <person name="Ottonello S."/>
            <person name="Baldrian P."/>
            <person name="Spatafora J.W."/>
            <person name="Henrissat B."/>
            <person name="Nagy L.G."/>
            <person name="Aury J.M."/>
            <person name="Wincker P."/>
            <person name="Grigoriev I.V."/>
            <person name="Bonfante P."/>
            <person name="Martin F.M."/>
        </authorList>
    </citation>
    <scope>NUCLEOTIDE SEQUENCE [LARGE SCALE GENOMIC DNA]</scope>
    <source>
        <strain evidence="2 3">RN42</strain>
    </source>
</reference>